<evidence type="ECO:0000256" key="1">
    <source>
        <dbReference type="SAM" id="MobiDB-lite"/>
    </source>
</evidence>
<evidence type="ECO:0000313" key="3">
    <source>
        <dbReference type="Proteomes" id="UP000821866"/>
    </source>
</evidence>
<feature type="region of interest" description="Disordered" evidence="1">
    <location>
        <begin position="41"/>
        <end position="146"/>
    </location>
</feature>
<protein>
    <submittedName>
        <fullName evidence="2">Uncharacterized protein</fullName>
    </submittedName>
</protein>
<feature type="compositionally biased region" description="Basic and acidic residues" evidence="1">
    <location>
        <begin position="101"/>
        <end position="112"/>
    </location>
</feature>
<organism evidence="2 3">
    <name type="scientific">Rhipicephalus microplus</name>
    <name type="common">Cattle tick</name>
    <name type="synonym">Boophilus microplus</name>
    <dbReference type="NCBI Taxonomy" id="6941"/>
    <lineage>
        <taxon>Eukaryota</taxon>
        <taxon>Metazoa</taxon>
        <taxon>Ecdysozoa</taxon>
        <taxon>Arthropoda</taxon>
        <taxon>Chelicerata</taxon>
        <taxon>Arachnida</taxon>
        <taxon>Acari</taxon>
        <taxon>Parasitiformes</taxon>
        <taxon>Ixodida</taxon>
        <taxon>Ixodoidea</taxon>
        <taxon>Ixodidae</taxon>
        <taxon>Rhipicephalinae</taxon>
        <taxon>Rhipicephalus</taxon>
        <taxon>Boophilus</taxon>
    </lineage>
</organism>
<dbReference type="AlphaFoldDB" id="A0A9J6D7N5"/>
<dbReference type="Proteomes" id="UP000821866">
    <property type="component" value="Chromosome 9"/>
</dbReference>
<feature type="compositionally biased region" description="Basic residues" evidence="1">
    <location>
        <begin position="121"/>
        <end position="143"/>
    </location>
</feature>
<proteinExistence type="predicted"/>
<feature type="compositionally biased region" description="Basic and acidic residues" evidence="1">
    <location>
        <begin position="66"/>
        <end position="87"/>
    </location>
</feature>
<keyword evidence="3" id="KW-1185">Reference proteome</keyword>
<evidence type="ECO:0000313" key="2">
    <source>
        <dbReference type="EMBL" id="KAH8010238.1"/>
    </source>
</evidence>
<sequence>MPVCRTKTRRLLKTLRKSANFACTYSPAYRIRVKVYALQNGAGGSSPASQDQAPEARLFRSGKAKTRGDKRPKTTRRDTGTTRERTRAVSIYMAGRRNTRDKRGTRTAEKKATNALSGSNRGRRKRRSERSLRRRERATRRQVRGQCMQRPLRSLKTMFAAAFSCVQ</sequence>
<gene>
    <name evidence="2" type="ORF">HPB51_026290</name>
</gene>
<accession>A0A9J6D7N5</accession>
<reference evidence="2" key="1">
    <citation type="journal article" date="2020" name="Cell">
        <title>Large-Scale Comparative Analyses of Tick Genomes Elucidate Their Genetic Diversity and Vector Capacities.</title>
        <authorList>
            <consortium name="Tick Genome and Microbiome Consortium (TIGMIC)"/>
            <person name="Jia N."/>
            <person name="Wang J."/>
            <person name="Shi W."/>
            <person name="Du L."/>
            <person name="Sun Y."/>
            <person name="Zhan W."/>
            <person name="Jiang J.F."/>
            <person name="Wang Q."/>
            <person name="Zhang B."/>
            <person name="Ji P."/>
            <person name="Bell-Sakyi L."/>
            <person name="Cui X.M."/>
            <person name="Yuan T.T."/>
            <person name="Jiang B.G."/>
            <person name="Yang W.F."/>
            <person name="Lam T.T."/>
            <person name="Chang Q.C."/>
            <person name="Ding S.J."/>
            <person name="Wang X.J."/>
            <person name="Zhu J.G."/>
            <person name="Ruan X.D."/>
            <person name="Zhao L."/>
            <person name="Wei J.T."/>
            <person name="Ye R.Z."/>
            <person name="Que T.C."/>
            <person name="Du C.H."/>
            <person name="Zhou Y.H."/>
            <person name="Cheng J.X."/>
            <person name="Dai P.F."/>
            <person name="Guo W.B."/>
            <person name="Han X.H."/>
            <person name="Huang E.J."/>
            <person name="Li L.F."/>
            <person name="Wei W."/>
            <person name="Gao Y.C."/>
            <person name="Liu J.Z."/>
            <person name="Shao H.Z."/>
            <person name="Wang X."/>
            <person name="Wang C.C."/>
            <person name="Yang T.C."/>
            <person name="Huo Q.B."/>
            <person name="Li W."/>
            <person name="Chen H.Y."/>
            <person name="Chen S.E."/>
            <person name="Zhou L.G."/>
            <person name="Ni X.B."/>
            <person name="Tian J.H."/>
            <person name="Sheng Y."/>
            <person name="Liu T."/>
            <person name="Pan Y.S."/>
            <person name="Xia L.Y."/>
            <person name="Li J."/>
            <person name="Zhao F."/>
            <person name="Cao W.C."/>
        </authorList>
    </citation>
    <scope>NUCLEOTIDE SEQUENCE</scope>
    <source>
        <strain evidence="2">Rmic-2018</strain>
    </source>
</reference>
<comment type="caution">
    <text evidence="2">The sequence shown here is derived from an EMBL/GenBank/DDBJ whole genome shotgun (WGS) entry which is preliminary data.</text>
</comment>
<dbReference type="EMBL" id="JABSTU010000011">
    <property type="protein sequence ID" value="KAH8010238.1"/>
    <property type="molecule type" value="Genomic_DNA"/>
</dbReference>
<reference evidence="2" key="2">
    <citation type="submission" date="2021-09" db="EMBL/GenBank/DDBJ databases">
        <authorList>
            <person name="Jia N."/>
            <person name="Wang J."/>
            <person name="Shi W."/>
            <person name="Du L."/>
            <person name="Sun Y."/>
            <person name="Zhan W."/>
            <person name="Jiang J."/>
            <person name="Wang Q."/>
            <person name="Zhang B."/>
            <person name="Ji P."/>
            <person name="Sakyi L.B."/>
            <person name="Cui X."/>
            <person name="Yuan T."/>
            <person name="Jiang B."/>
            <person name="Yang W."/>
            <person name="Lam T.T.-Y."/>
            <person name="Chang Q."/>
            <person name="Ding S."/>
            <person name="Wang X."/>
            <person name="Zhu J."/>
            <person name="Ruan X."/>
            <person name="Zhao L."/>
            <person name="Wei J."/>
            <person name="Que T."/>
            <person name="Du C."/>
            <person name="Cheng J."/>
            <person name="Dai P."/>
            <person name="Han X."/>
            <person name="Huang E."/>
            <person name="Gao Y."/>
            <person name="Liu J."/>
            <person name="Shao H."/>
            <person name="Ye R."/>
            <person name="Li L."/>
            <person name="Wei W."/>
            <person name="Wang X."/>
            <person name="Wang C."/>
            <person name="Huo Q."/>
            <person name="Li W."/>
            <person name="Guo W."/>
            <person name="Chen H."/>
            <person name="Chen S."/>
            <person name="Zhou L."/>
            <person name="Zhou L."/>
            <person name="Ni X."/>
            <person name="Tian J."/>
            <person name="Zhou Y."/>
            <person name="Sheng Y."/>
            <person name="Liu T."/>
            <person name="Pan Y."/>
            <person name="Xia L."/>
            <person name="Li J."/>
            <person name="Zhao F."/>
            <person name="Cao W."/>
        </authorList>
    </citation>
    <scope>NUCLEOTIDE SEQUENCE</scope>
    <source>
        <strain evidence="2">Rmic-2018</strain>
        <tissue evidence="2">Larvae</tissue>
    </source>
</reference>
<name>A0A9J6D7N5_RHIMP</name>